<dbReference type="FunFam" id="3.80.10.10:FF:000288">
    <property type="entry name" value="LRR receptor-like serine/threonine-protein kinase EFR"/>
    <property type="match status" value="1"/>
</dbReference>
<evidence type="ECO:0000259" key="25">
    <source>
        <dbReference type="PROSITE" id="PS50011"/>
    </source>
</evidence>
<dbReference type="InterPro" id="IPR003591">
    <property type="entry name" value="Leu-rich_rpt_typical-subtyp"/>
</dbReference>
<dbReference type="InterPro" id="IPR013210">
    <property type="entry name" value="LRR_N_plant-typ"/>
</dbReference>
<evidence type="ECO:0000256" key="7">
    <source>
        <dbReference type="ARBA" id="ARBA00022553"/>
    </source>
</evidence>
<sequence length="1056" mass="116707">MVVCMMNLSQFCSLAFISVFLTNLSFPEYAAADMAGNETDKLALLAFKSQITEDPIGVLASWNGSFHLCNWTGVMCSNDQRRVTSLNLQGKRLAGTLSSYVGNFTFINLLDLSGNSFHGEIPPELGNLRRIQNLNLSNNFLGGVIPSDLYNCSSLTSLALDHNYLIGQVPPGLGSLSELRKLYVGSNNITGSVPASLGNLTSLQELDMSYNYLEGEIPSTIAQLVNLQIFRLSVNNLSGEFPRPLYNLTSLQFIALSYNSFTGNLRNDIGLVFPNLQKIWLAYNFLTGPIPESFSNASYLQNFDLLHNNFTGKVPRSFGKLDLQYFSIGFNHLGSGEPDDLKFIKSITNCSNLRVLHFGDNQFEGVFPVSVTNLSTKLTGLYLEGNKIHGNIPNEISNLVNLNKLYMNSNYLNGTIPDSFGMFPNLGGLILSSNQLTGKIPLSLGNMTGLINLFLSDNRLEGGIPPFLANCRQLAILFVSQNNLTGSIPQELMEIPSLWSFNVSYNSMTGSLPENVGNLTHLLETDLSYNKFSGVIPRSIGNCLSLNILFLQGNSFCGEIPHLADLQNLHYLDLSSNNLSGNIPHFLVNLPSFLYLNLSFNNLEGELPVIGVFSNLSAIDVRGNPKLCGGTQELHLPPCPSQKPKKAHRKSLKLILVIVTVASFVALSLFLLLICWMKRLKKQPQAVSTTLNFYPKISYEELLHATGGFSSENIIGSGSFGTVFKGILSSGGSVVAVKVLNLQQKGASRSFMAECKALRNICHRNLVKVITTCSTTDFQGNDFKALVYELMSNGSLEKWLHPEKEFKQNSLNILQRISITTDVASALSYLHPQCQTPLIHCDMKPHNVLLDNNMTAHVGDFGLAQLLPRFNTREDINQFSSLGIKGTIGYAAPEYGMGRRVSLLGDVYSFGILLLEIFTGKRPTDKLFQENLNLHNFVKMALPERAMETLDNSALCEEVTGKAKTWHEGWRNLTIEQQECLICVLQIAVACSADSPQDRMSMRQVYTELSMIRDSFLGTGLDAEQKLSLSNRQFLLICSVPECWYLWYTGMKAILT</sequence>
<proteinExistence type="inferred from homology"/>
<dbReference type="FunFam" id="3.30.200.20:FF:000432">
    <property type="entry name" value="LRR receptor-like serine/threonine-protein kinase EFR"/>
    <property type="match status" value="1"/>
</dbReference>
<evidence type="ECO:0000256" key="4">
    <source>
        <dbReference type="ARBA" id="ARBA00012513"/>
    </source>
</evidence>
<organism evidence="26 27">
    <name type="scientific">Abeliophyllum distichum</name>
    <dbReference type="NCBI Taxonomy" id="126358"/>
    <lineage>
        <taxon>Eukaryota</taxon>
        <taxon>Viridiplantae</taxon>
        <taxon>Streptophyta</taxon>
        <taxon>Embryophyta</taxon>
        <taxon>Tracheophyta</taxon>
        <taxon>Spermatophyta</taxon>
        <taxon>Magnoliopsida</taxon>
        <taxon>eudicotyledons</taxon>
        <taxon>Gunneridae</taxon>
        <taxon>Pentapetalae</taxon>
        <taxon>asterids</taxon>
        <taxon>lamiids</taxon>
        <taxon>Lamiales</taxon>
        <taxon>Oleaceae</taxon>
        <taxon>Forsythieae</taxon>
        <taxon>Abeliophyllum</taxon>
    </lineage>
</organism>
<dbReference type="SMART" id="SM00369">
    <property type="entry name" value="LRR_TYP"/>
    <property type="match status" value="6"/>
</dbReference>
<evidence type="ECO:0000256" key="18">
    <source>
        <dbReference type="ARBA" id="ARBA00023170"/>
    </source>
</evidence>
<evidence type="ECO:0000256" key="20">
    <source>
        <dbReference type="ARBA" id="ARBA00047899"/>
    </source>
</evidence>
<evidence type="ECO:0000256" key="19">
    <source>
        <dbReference type="ARBA" id="ARBA00023180"/>
    </source>
</evidence>
<comment type="catalytic activity">
    <reaction evidence="21">
        <text>L-seryl-[protein] + ATP = O-phospho-L-seryl-[protein] + ADP + H(+)</text>
        <dbReference type="Rhea" id="RHEA:17989"/>
        <dbReference type="Rhea" id="RHEA-COMP:9863"/>
        <dbReference type="Rhea" id="RHEA-COMP:11604"/>
        <dbReference type="ChEBI" id="CHEBI:15378"/>
        <dbReference type="ChEBI" id="CHEBI:29999"/>
        <dbReference type="ChEBI" id="CHEBI:30616"/>
        <dbReference type="ChEBI" id="CHEBI:83421"/>
        <dbReference type="ChEBI" id="CHEBI:456216"/>
        <dbReference type="EC" id="2.7.11.1"/>
    </reaction>
</comment>
<dbReference type="PANTHER" id="PTHR27008:SF611">
    <property type="entry name" value="RECEPTOR KINASE"/>
    <property type="match status" value="1"/>
</dbReference>
<feature type="domain" description="Protein kinase" evidence="25">
    <location>
        <begin position="709"/>
        <end position="1017"/>
    </location>
</feature>
<dbReference type="GO" id="GO:0009791">
    <property type="term" value="P:post-embryonic development"/>
    <property type="evidence" value="ECO:0007669"/>
    <property type="project" value="UniProtKB-ARBA"/>
</dbReference>
<evidence type="ECO:0000256" key="3">
    <source>
        <dbReference type="ARBA" id="ARBA00008684"/>
    </source>
</evidence>
<keyword evidence="19" id="KW-0325">Glycoprotein</keyword>
<dbReference type="FunFam" id="1.10.510.10:FF:000358">
    <property type="entry name" value="Putative leucine-rich repeat receptor-like serine/threonine-protein kinase"/>
    <property type="match status" value="1"/>
</dbReference>
<evidence type="ECO:0000256" key="21">
    <source>
        <dbReference type="ARBA" id="ARBA00048679"/>
    </source>
</evidence>
<evidence type="ECO:0000256" key="5">
    <source>
        <dbReference type="ARBA" id="ARBA00022475"/>
    </source>
</evidence>
<comment type="similarity">
    <text evidence="3">Belongs to the protein kinase superfamily. Ser/Thr protein kinase family.</text>
</comment>
<evidence type="ECO:0000256" key="12">
    <source>
        <dbReference type="ARBA" id="ARBA00022737"/>
    </source>
</evidence>
<dbReference type="GO" id="GO:0051707">
    <property type="term" value="P:response to other organism"/>
    <property type="evidence" value="ECO:0007669"/>
    <property type="project" value="UniProtKB-ARBA"/>
</dbReference>
<dbReference type="EC" id="2.7.11.1" evidence="4"/>
<evidence type="ECO:0000256" key="16">
    <source>
        <dbReference type="ARBA" id="ARBA00022989"/>
    </source>
</evidence>
<dbReference type="InterPro" id="IPR011009">
    <property type="entry name" value="Kinase-like_dom_sf"/>
</dbReference>
<dbReference type="InterPro" id="IPR051809">
    <property type="entry name" value="Plant_receptor-like_S/T_kinase"/>
</dbReference>
<dbReference type="EMBL" id="JBFOLK010000002">
    <property type="protein sequence ID" value="KAL2533065.1"/>
    <property type="molecule type" value="Genomic_DNA"/>
</dbReference>
<dbReference type="SMART" id="SM00220">
    <property type="entry name" value="S_TKc"/>
    <property type="match status" value="1"/>
</dbReference>
<dbReference type="InterPro" id="IPR001611">
    <property type="entry name" value="Leu-rich_rpt"/>
</dbReference>
<evidence type="ECO:0000256" key="11">
    <source>
        <dbReference type="ARBA" id="ARBA00022729"/>
    </source>
</evidence>
<evidence type="ECO:0000256" key="17">
    <source>
        <dbReference type="ARBA" id="ARBA00023136"/>
    </source>
</evidence>
<dbReference type="AlphaFoldDB" id="A0ABD1V6V9"/>
<dbReference type="Proteomes" id="UP001604336">
    <property type="component" value="Unassembled WGS sequence"/>
</dbReference>
<keyword evidence="11 24" id="KW-0732">Signal</keyword>
<keyword evidence="14" id="KW-0418">Kinase</keyword>
<dbReference type="Pfam" id="PF00560">
    <property type="entry name" value="LRR_1"/>
    <property type="match status" value="10"/>
</dbReference>
<keyword evidence="10 23" id="KW-0812">Transmembrane</keyword>
<evidence type="ECO:0000256" key="15">
    <source>
        <dbReference type="ARBA" id="ARBA00022840"/>
    </source>
</evidence>
<dbReference type="Gene3D" id="3.30.200.20">
    <property type="entry name" value="Phosphorylase Kinase, domain 1"/>
    <property type="match status" value="1"/>
</dbReference>
<evidence type="ECO:0000256" key="8">
    <source>
        <dbReference type="ARBA" id="ARBA00022614"/>
    </source>
</evidence>
<keyword evidence="7" id="KW-0597">Phosphoprotein</keyword>
<comment type="subcellular location">
    <subcellularLocation>
        <location evidence="1">Cell membrane</location>
        <topology evidence="1">Single-pass membrane protein</topology>
    </subcellularLocation>
    <subcellularLocation>
        <location evidence="2">Membrane</location>
        <topology evidence="2">Single-pass type I membrane protein</topology>
    </subcellularLocation>
</comment>
<protein>
    <recommendedName>
        <fullName evidence="4">non-specific serine/threonine protein kinase</fullName>
        <ecNumber evidence="4">2.7.11.1</ecNumber>
    </recommendedName>
</protein>
<feature type="binding site" evidence="22">
    <location>
        <position position="738"/>
    </location>
    <ligand>
        <name>ATP</name>
        <dbReference type="ChEBI" id="CHEBI:30616"/>
    </ligand>
</feature>
<comment type="caution">
    <text evidence="26">The sequence shown here is derived from an EMBL/GenBank/DDBJ whole genome shotgun (WGS) entry which is preliminary data.</text>
</comment>
<keyword evidence="5" id="KW-1003">Cell membrane</keyword>
<keyword evidence="8" id="KW-0433">Leucine-rich repeat</keyword>
<dbReference type="GO" id="GO:0004674">
    <property type="term" value="F:protein serine/threonine kinase activity"/>
    <property type="evidence" value="ECO:0007669"/>
    <property type="project" value="UniProtKB-KW"/>
</dbReference>
<dbReference type="PROSITE" id="PS00107">
    <property type="entry name" value="PROTEIN_KINASE_ATP"/>
    <property type="match status" value="1"/>
</dbReference>
<evidence type="ECO:0000256" key="23">
    <source>
        <dbReference type="SAM" id="Phobius"/>
    </source>
</evidence>
<gene>
    <name evidence="26" type="ORF">Adt_06416</name>
</gene>
<keyword evidence="12" id="KW-0677">Repeat</keyword>
<dbReference type="InterPro" id="IPR000719">
    <property type="entry name" value="Prot_kinase_dom"/>
</dbReference>
<evidence type="ECO:0000313" key="26">
    <source>
        <dbReference type="EMBL" id="KAL2533065.1"/>
    </source>
</evidence>
<dbReference type="PANTHER" id="PTHR27008">
    <property type="entry name" value="OS04G0122200 PROTEIN"/>
    <property type="match status" value="1"/>
</dbReference>
<evidence type="ECO:0000256" key="2">
    <source>
        <dbReference type="ARBA" id="ARBA00004479"/>
    </source>
</evidence>
<dbReference type="InterPro" id="IPR008271">
    <property type="entry name" value="Ser/Thr_kinase_AS"/>
</dbReference>
<dbReference type="Pfam" id="PF13855">
    <property type="entry name" value="LRR_8"/>
    <property type="match status" value="1"/>
</dbReference>
<dbReference type="PROSITE" id="PS00108">
    <property type="entry name" value="PROTEIN_KINASE_ST"/>
    <property type="match status" value="1"/>
</dbReference>
<accession>A0ABD1V6V9</accession>
<comment type="catalytic activity">
    <reaction evidence="20">
        <text>L-threonyl-[protein] + ATP = O-phospho-L-threonyl-[protein] + ADP + H(+)</text>
        <dbReference type="Rhea" id="RHEA:46608"/>
        <dbReference type="Rhea" id="RHEA-COMP:11060"/>
        <dbReference type="Rhea" id="RHEA-COMP:11605"/>
        <dbReference type="ChEBI" id="CHEBI:15378"/>
        <dbReference type="ChEBI" id="CHEBI:30013"/>
        <dbReference type="ChEBI" id="CHEBI:30616"/>
        <dbReference type="ChEBI" id="CHEBI:61977"/>
        <dbReference type="ChEBI" id="CHEBI:456216"/>
        <dbReference type="EC" id="2.7.11.1"/>
    </reaction>
</comment>
<evidence type="ECO:0000256" key="10">
    <source>
        <dbReference type="ARBA" id="ARBA00022692"/>
    </source>
</evidence>
<evidence type="ECO:0000256" key="1">
    <source>
        <dbReference type="ARBA" id="ARBA00004162"/>
    </source>
</evidence>
<dbReference type="Gene3D" id="3.80.10.10">
    <property type="entry name" value="Ribonuclease Inhibitor"/>
    <property type="match status" value="3"/>
</dbReference>
<dbReference type="GO" id="GO:0005524">
    <property type="term" value="F:ATP binding"/>
    <property type="evidence" value="ECO:0007669"/>
    <property type="project" value="UniProtKB-UniRule"/>
</dbReference>
<reference evidence="27" key="1">
    <citation type="submission" date="2024-07" db="EMBL/GenBank/DDBJ databases">
        <title>Two chromosome-level genome assemblies of Korean endemic species Abeliophyllum distichum and Forsythia ovata (Oleaceae).</title>
        <authorList>
            <person name="Jang H."/>
        </authorList>
    </citation>
    <scope>NUCLEOTIDE SEQUENCE [LARGE SCALE GENOMIC DNA]</scope>
</reference>
<feature type="chain" id="PRO_5044756538" description="non-specific serine/threonine protein kinase" evidence="24">
    <location>
        <begin position="33"/>
        <end position="1056"/>
    </location>
</feature>
<dbReference type="SUPFAM" id="SSF56112">
    <property type="entry name" value="Protein kinase-like (PK-like)"/>
    <property type="match status" value="1"/>
</dbReference>
<keyword evidence="15 22" id="KW-0067">ATP-binding</keyword>
<keyword evidence="18" id="KW-0675">Receptor</keyword>
<dbReference type="PROSITE" id="PS51450">
    <property type="entry name" value="LRR"/>
    <property type="match status" value="1"/>
</dbReference>
<evidence type="ECO:0000256" key="22">
    <source>
        <dbReference type="PROSITE-ProRule" id="PRU10141"/>
    </source>
</evidence>
<dbReference type="Pfam" id="PF08263">
    <property type="entry name" value="LRRNT_2"/>
    <property type="match status" value="1"/>
</dbReference>
<feature type="transmembrane region" description="Helical" evidence="23">
    <location>
        <begin position="654"/>
        <end position="676"/>
    </location>
</feature>
<dbReference type="GO" id="GO:0006952">
    <property type="term" value="P:defense response"/>
    <property type="evidence" value="ECO:0007669"/>
    <property type="project" value="UniProtKB-ARBA"/>
</dbReference>
<dbReference type="InterPro" id="IPR017441">
    <property type="entry name" value="Protein_kinase_ATP_BS"/>
</dbReference>
<dbReference type="InterPro" id="IPR032675">
    <property type="entry name" value="LRR_dom_sf"/>
</dbReference>
<keyword evidence="17 23" id="KW-0472">Membrane</keyword>
<dbReference type="Pfam" id="PF00069">
    <property type="entry name" value="Pkinase"/>
    <property type="match status" value="1"/>
</dbReference>
<feature type="signal peptide" evidence="24">
    <location>
        <begin position="1"/>
        <end position="32"/>
    </location>
</feature>
<evidence type="ECO:0000256" key="9">
    <source>
        <dbReference type="ARBA" id="ARBA00022679"/>
    </source>
</evidence>
<dbReference type="SUPFAM" id="SSF52058">
    <property type="entry name" value="L domain-like"/>
    <property type="match status" value="2"/>
</dbReference>
<dbReference type="Gene3D" id="1.10.510.10">
    <property type="entry name" value="Transferase(Phosphotransferase) domain 1"/>
    <property type="match status" value="1"/>
</dbReference>
<keyword evidence="9" id="KW-0808">Transferase</keyword>
<dbReference type="PROSITE" id="PS50011">
    <property type="entry name" value="PROTEIN_KINASE_DOM"/>
    <property type="match status" value="1"/>
</dbReference>
<name>A0ABD1V6V9_9LAMI</name>
<keyword evidence="6" id="KW-0723">Serine/threonine-protein kinase</keyword>
<keyword evidence="16 23" id="KW-1133">Transmembrane helix</keyword>
<keyword evidence="27" id="KW-1185">Reference proteome</keyword>
<keyword evidence="13 22" id="KW-0547">Nucleotide-binding</keyword>
<dbReference type="GO" id="GO:0005886">
    <property type="term" value="C:plasma membrane"/>
    <property type="evidence" value="ECO:0007669"/>
    <property type="project" value="UniProtKB-SubCell"/>
</dbReference>
<dbReference type="FunFam" id="3.80.10.10:FF:000233">
    <property type="entry name" value="Leucine-rich repeat receptor-like protein kinase TDR"/>
    <property type="match status" value="1"/>
</dbReference>
<evidence type="ECO:0000313" key="27">
    <source>
        <dbReference type="Proteomes" id="UP001604336"/>
    </source>
</evidence>
<evidence type="ECO:0000256" key="14">
    <source>
        <dbReference type="ARBA" id="ARBA00022777"/>
    </source>
</evidence>
<evidence type="ECO:0000256" key="24">
    <source>
        <dbReference type="SAM" id="SignalP"/>
    </source>
</evidence>
<evidence type="ECO:0000256" key="13">
    <source>
        <dbReference type="ARBA" id="ARBA00022741"/>
    </source>
</evidence>
<evidence type="ECO:0000256" key="6">
    <source>
        <dbReference type="ARBA" id="ARBA00022527"/>
    </source>
</evidence>